<feature type="transmembrane region" description="Helical" evidence="1">
    <location>
        <begin position="396"/>
        <end position="421"/>
    </location>
</feature>
<organism evidence="2 3">
    <name type="scientific">Viridothelium virens</name>
    <name type="common">Speckled blister lichen</name>
    <name type="synonym">Trypethelium virens</name>
    <dbReference type="NCBI Taxonomy" id="1048519"/>
    <lineage>
        <taxon>Eukaryota</taxon>
        <taxon>Fungi</taxon>
        <taxon>Dikarya</taxon>
        <taxon>Ascomycota</taxon>
        <taxon>Pezizomycotina</taxon>
        <taxon>Dothideomycetes</taxon>
        <taxon>Dothideomycetes incertae sedis</taxon>
        <taxon>Trypetheliales</taxon>
        <taxon>Trypetheliaceae</taxon>
        <taxon>Viridothelium</taxon>
    </lineage>
</organism>
<dbReference type="Proteomes" id="UP000800092">
    <property type="component" value="Unassembled WGS sequence"/>
</dbReference>
<dbReference type="AlphaFoldDB" id="A0A6A6H8B5"/>
<proteinExistence type="predicted"/>
<name>A0A6A6H8B5_VIRVR</name>
<reference evidence="2" key="1">
    <citation type="journal article" date="2020" name="Stud. Mycol.">
        <title>101 Dothideomycetes genomes: a test case for predicting lifestyles and emergence of pathogens.</title>
        <authorList>
            <person name="Haridas S."/>
            <person name="Albert R."/>
            <person name="Binder M."/>
            <person name="Bloem J."/>
            <person name="Labutti K."/>
            <person name="Salamov A."/>
            <person name="Andreopoulos B."/>
            <person name="Baker S."/>
            <person name="Barry K."/>
            <person name="Bills G."/>
            <person name="Bluhm B."/>
            <person name="Cannon C."/>
            <person name="Castanera R."/>
            <person name="Culley D."/>
            <person name="Daum C."/>
            <person name="Ezra D."/>
            <person name="Gonzalez J."/>
            <person name="Henrissat B."/>
            <person name="Kuo A."/>
            <person name="Liang C."/>
            <person name="Lipzen A."/>
            <person name="Lutzoni F."/>
            <person name="Magnuson J."/>
            <person name="Mondo S."/>
            <person name="Nolan M."/>
            <person name="Ohm R."/>
            <person name="Pangilinan J."/>
            <person name="Park H.-J."/>
            <person name="Ramirez L."/>
            <person name="Alfaro M."/>
            <person name="Sun H."/>
            <person name="Tritt A."/>
            <person name="Yoshinaga Y."/>
            <person name="Zwiers L.-H."/>
            <person name="Turgeon B."/>
            <person name="Goodwin S."/>
            <person name="Spatafora J."/>
            <person name="Crous P."/>
            <person name="Grigoriev I."/>
        </authorList>
    </citation>
    <scope>NUCLEOTIDE SEQUENCE</scope>
    <source>
        <strain evidence="2">Tuck. ex Michener</strain>
    </source>
</reference>
<evidence type="ECO:0000313" key="2">
    <source>
        <dbReference type="EMBL" id="KAF2234364.1"/>
    </source>
</evidence>
<dbReference type="EMBL" id="ML991799">
    <property type="protein sequence ID" value="KAF2234364.1"/>
    <property type="molecule type" value="Genomic_DNA"/>
</dbReference>
<evidence type="ECO:0000256" key="1">
    <source>
        <dbReference type="SAM" id="Phobius"/>
    </source>
</evidence>
<evidence type="ECO:0000313" key="3">
    <source>
        <dbReference type="Proteomes" id="UP000800092"/>
    </source>
</evidence>
<keyword evidence="3" id="KW-1185">Reference proteome</keyword>
<accession>A0A6A6H8B5</accession>
<sequence length="426" mass="48868">METRAHSPSDKATTQKILQVTSHTRSCPHSLDALEGPQGYGWWIRDQIQRQPQELFSFLPDYAPSTHPQWSASFIELWKGVSRFMLAEERMSIDDITVRLCEDGVLQAKHEQGTRFAPQSLVFMVIGWQTMLYQPDVRSCPPVQLAIVNEMGFYQGYSRMCLKQDLSGCRNLLDEFLLGFGVLLPPQDFDMLPDSCKEDAPSQGIKHVSAVSFNAHLLTTIGDLAIEWVDSLSCHLEFDAGSRKVFLFRYPAFCARHLPPSGTSDTRYSVVHACANPSRSTRQWATATQVTQLLNETILSYRLVFGQNKRARRVYRSLSPFENRPREGRDEFLDSLCGHKRLRTSLEVRERENYDLSHDFPILKPRLAALSHYLSERRPRTWIELWHDKRDSASWLTFWAVLGFGVLGILLALLQVIFQIIQVLSF</sequence>
<keyword evidence="1" id="KW-1133">Transmembrane helix</keyword>
<gene>
    <name evidence="2" type="ORF">EV356DRAFT_501917</name>
</gene>
<protein>
    <submittedName>
        <fullName evidence="2">Uncharacterized protein</fullName>
    </submittedName>
</protein>
<keyword evidence="1" id="KW-0812">Transmembrane</keyword>
<dbReference type="OrthoDB" id="5428890at2759"/>
<keyword evidence="1" id="KW-0472">Membrane</keyword>